<proteinExistence type="predicted"/>
<name>A0A0X8JM92_9BACT</name>
<dbReference type="Proteomes" id="UP000069241">
    <property type="component" value="Chromosome"/>
</dbReference>
<evidence type="ECO:0000313" key="1">
    <source>
        <dbReference type="EMBL" id="AMD91197.1"/>
    </source>
</evidence>
<evidence type="ECO:0000313" key="2">
    <source>
        <dbReference type="Proteomes" id="UP000069241"/>
    </source>
</evidence>
<protein>
    <submittedName>
        <fullName evidence="1">Uncharacterized protein</fullName>
    </submittedName>
</protein>
<gene>
    <name evidence="1" type="ORF">AXF13_14275</name>
</gene>
<accession>A0A0X8JM92</accession>
<dbReference type="KEGG" id="dfi:AXF13_14275"/>
<keyword evidence="2" id="KW-1185">Reference proteome</keyword>
<reference evidence="2" key="1">
    <citation type="submission" date="2016-02" db="EMBL/GenBank/DDBJ databases">
        <authorList>
            <person name="Holder M.E."/>
            <person name="Ajami N.J."/>
            <person name="Petrosino J.F."/>
        </authorList>
    </citation>
    <scope>NUCLEOTIDE SEQUENCE [LARGE SCALE GENOMIC DNA]</scope>
    <source>
        <strain evidence="2">CCUG 45958</strain>
    </source>
</reference>
<sequence length="89" mass="10622">MKDERGLYYHPQAGNSRARVYVRRGRDGEVEFRLWQADHPEVWERHPWLSLSVVQNAARLYKEERNQEADPLKLYDLAVARTLLREDEA</sequence>
<dbReference type="EMBL" id="CP014229">
    <property type="protein sequence ID" value="AMD91197.1"/>
    <property type="molecule type" value="Genomic_DNA"/>
</dbReference>
<dbReference type="STRING" id="44742.AXF13_14275"/>
<dbReference type="RefSeq" id="WP_008682719.1">
    <property type="nucleotide sequence ID" value="NZ_CP014229.1"/>
</dbReference>
<organism evidence="1 2">
    <name type="scientific">Desulfovibrio fairfieldensis</name>
    <dbReference type="NCBI Taxonomy" id="44742"/>
    <lineage>
        <taxon>Bacteria</taxon>
        <taxon>Pseudomonadati</taxon>
        <taxon>Thermodesulfobacteriota</taxon>
        <taxon>Desulfovibrionia</taxon>
        <taxon>Desulfovibrionales</taxon>
        <taxon>Desulfovibrionaceae</taxon>
        <taxon>Desulfovibrio</taxon>
    </lineage>
</organism>
<dbReference type="AlphaFoldDB" id="A0A0X8JM92"/>